<feature type="region of interest" description="Disordered" evidence="6">
    <location>
        <begin position="232"/>
        <end position="261"/>
    </location>
</feature>
<feature type="transmembrane region" description="Helical" evidence="7">
    <location>
        <begin position="16"/>
        <end position="32"/>
    </location>
</feature>
<feature type="compositionally biased region" description="Acidic residues" evidence="6">
    <location>
        <begin position="251"/>
        <end position="261"/>
    </location>
</feature>
<accession>A0A5J6N0A8</accession>
<evidence type="ECO:0000256" key="7">
    <source>
        <dbReference type="SAM" id="Phobius"/>
    </source>
</evidence>
<evidence type="ECO:0000313" key="9">
    <source>
        <dbReference type="EMBL" id="QEX22030.1"/>
    </source>
</evidence>
<evidence type="ECO:0000256" key="5">
    <source>
        <dbReference type="ARBA" id="ARBA00023136"/>
    </source>
</evidence>
<evidence type="ECO:0000256" key="2">
    <source>
        <dbReference type="ARBA" id="ARBA00022475"/>
    </source>
</evidence>
<feature type="transmembrane region" description="Helical" evidence="7">
    <location>
        <begin position="103"/>
        <end position="125"/>
    </location>
</feature>
<dbReference type="GO" id="GO:0009055">
    <property type="term" value="F:electron transfer activity"/>
    <property type="evidence" value="ECO:0007669"/>
    <property type="project" value="InterPro"/>
</dbReference>
<feature type="domain" description="Cytochrome b561 bacterial/Ni-hydrogenase" evidence="8">
    <location>
        <begin position="9"/>
        <end position="185"/>
    </location>
</feature>
<sequence>MNPSVSVRVWDLPTRVFHWLLALSVLVAYVTGGERGTSFVIHVGAGHLILLLLLFRLVWGFIGSPHSRFGDFIFSARSIWNYVKGLARFRAGHFVGHNPLGGLMVLALLLLLLVIVGTGLSAAAARGYQAGSPLIAAMGSGSRAMGDLHETLGNLIIILAGIHVAAVLGHWLLARENLVRSMITGRKQLVPGTETKERPLASPARAGAVAVLVVLGALAVFSRFDAATLMTRPERPASEASDSANPSVADDSGDEPGETAD</sequence>
<evidence type="ECO:0000256" key="3">
    <source>
        <dbReference type="ARBA" id="ARBA00022692"/>
    </source>
</evidence>
<evidence type="ECO:0000256" key="6">
    <source>
        <dbReference type="SAM" id="MobiDB-lite"/>
    </source>
</evidence>
<dbReference type="PANTHER" id="PTHR30485:SF2">
    <property type="entry name" value="BLL0597 PROTEIN"/>
    <property type="match status" value="1"/>
</dbReference>
<dbReference type="EMBL" id="CP042582">
    <property type="protein sequence ID" value="QEX22030.1"/>
    <property type="molecule type" value="Genomic_DNA"/>
</dbReference>
<keyword evidence="10" id="KW-1185">Reference proteome</keyword>
<dbReference type="PANTHER" id="PTHR30485">
    <property type="entry name" value="NI/FE-HYDROGENASE 1 B-TYPE CYTOCHROME SUBUNIT"/>
    <property type="match status" value="1"/>
</dbReference>
<feature type="transmembrane region" description="Helical" evidence="7">
    <location>
        <begin position="204"/>
        <end position="222"/>
    </location>
</feature>
<proteinExistence type="predicted"/>
<gene>
    <name evidence="9" type="ORF">FRZ61_19590</name>
</gene>
<dbReference type="RefSeq" id="WP_151117033.1">
    <property type="nucleotide sequence ID" value="NZ_CP042582.1"/>
</dbReference>
<keyword evidence="3 7" id="KW-0812">Transmembrane</keyword>
<dbReference type="InterPro" id="IPR051542">
    <property type="entry name" value="Hydrogenase_cytochrome"/>
</dbReference>
<dbReference type="GO" id="GO:0020037">
    <property type="term" value="F:heme binding"/>
    <property type="evidence" value="ECO:0007669"/>
    <property type="project" value="TreeGrafter"/>
</dbReference>
<dbReference type="AlphaFoldDB" id="A0A5J6N0A8"/>
<feature type="transmembrane region" description="Helical" evidence="7">
    <location>
        <begin position="152"/>
        <end position="173"/>
    </location>
</feature>
<dbReference type="GO" id="GO:0022904">
    <property type="term" value="P:respiratory electron transport chain"/>
    <property type="evidence" value="ECO:0007669"/>
    <property type="project" value="InterPro"/>
</dbReference>
<evidence type="ECO:0000313" key="10">
    <source>
        <dbReference type="Proteomes" id="UP000325797"/>
    </source>
</evidence>
<keyword evidence="2" id="KW-1003">Cell membrane</keyword>
<dbReference type="Proteomes" id="UP000325797">
    <property type="component" value="Chromosome"/>
</dbReference>
<dbReference type="OrthoDB" id="196472at2"/>
<dbReference type="SUPFAM" id="SSF81342">
    <property type="entry name" value="Transmembrane di-heme cytochromes"/>
    <property type="match status" value="1"/>
</dbReference>
<organism evidence="9 10">
    <name type="scientific">Hypericibacter adhaerens</name>
    <dbReference type="NCBI Taxonomy" id="2602016"/>
    <lineage>
        <taxon>Bacteria</taxon>
        <taxon>Pseudomonadati</taxon>
        <taxon>Pseudomonadota</taxon>
        <taxon>Alphaproteobacteria</taxon>
        <taxon>Rhodospirillales</taxon>
        <taxon>Dongiaceae</taxon>
        <taxon>Hypericibacter</taxon>
    </lineage>
</organism>
<keyword evidence="5 7" id="KW-0472">Membrane</keyword>
<dbReference type="Pfam" id="PF01292">
    <property type="entry name" value="Ni_hydr_CYTB"/>
    <property type="match status" value="1"/>
</dbReference>
<name>A0A5J6N0A8_9PROT</name>
<dbReference type="GO" id="GO:0005886">
    <property type="term" value="C:plasma membrane"/>
    <property type="evidence" value="ECO:0007669"/>
    <property type="project" value="UniProtKB-SubCell"/>
</dbReference>
<dbReference type="InterPro" id="IPR016174">
    <property type="entry name" value="Di-haem_cyt_TM"/>
</dbReference>
<evidence type="ECO:0000256" key="4">
    <source>
        <dbReference type="ARBA" id="ARBA00022989"/>
    </source>
</evidence>
<dbReference type="InterPro" id="IPR011577">
    <property type="entry name" value="Cyt_b561_bac/Ni-Hgenase"/>
</dbReference>
<protein>
    <recommendedName>
        <fullName evidence="8">Cytochrome b561 bacterial/Ni-hydrogenase domain-containing protein</fullName>
    </recommendedName>
</protein>
<dbReference type="KEGG" id="hadh:FRZ61_19590"/>
<comment type="subcellular location">
    <subcellularLocation>
        <location evidence="1">Cell membrane</location>
        <topology evidence="1">Multi-pass membrane protein</topology>
    </subcellularLocation>
</comment>
<evidence type="ECO:0000256" key="1">
    <source>
        <dbReference type="ARBA" id="ARBA00004651"/>
    </source>
</evidence>
<feature type="transmembrane region" description="Helical" evidence="7">
    <location>
        <begin position="39"/>
        <end position="62"/>
    </location>
</feature>
<keyword evidence="4 7" id="KW-1133">Transmembrane helix</keyword>
<dbReference type="Gene3D" id="1.20.950.20">
    <property type="entry name" value="Transmembrane di-heme cytochromes, Chain C"/>
    <property type="match status" value="1"/>
</dbReference>
<reference evidence="9 10" key="1">
    <citation type="submission" date="2019-08" db="EMBL/GenBank/DDBJ databases">
        <title>Hyperibacter terrae gen. nov., sp. nov. and Hyperibacter viscosus sp. nov., two new members in the family Rhodospirillaceae isolated from the rhizosphere of Hypericum perforatum.</title>
        <authorList>
            <person name="Noviana Z."/>
        </authorList>
    </citation>
    <scope>NUCLEOTIDE SEQUENCE [LARGE SCALE GENOMIC DNA]</scope>
    <source>
        <strain evidence="9 10">R5959</strain>
    </source>
</reference>
<evidence type="ECO:0000259" key="8">
    <source>
        <dbReference type="Pfam" id="PF01292"/>
    </source>
</evidence>